<evidence type="ECO:0000256" key="6">
    <source>
        <dbReference type="ARBA" id="ARBA00023004"/>
    </source>
</evidence>
<name>I4CC53_DESTA</name>
<evidence type="ECO:0000256" key="2">
    <source>
        <dbReference type="ARBA" id="ARBA00022617"/>
    </source>
</evidence>
<evidence type="ECO:0000256" key="1">
    <source>
        <dbReference type="ARBA" id="ARBA00022448"/>
    </source>
</evidence>
<keyword evidence="7" id="KW-0812">Transmembrane</keyword>
<dbReference type="PANTHER" id="PTHR35038">
    <property type="entry name" value="DISSIMILATORY SULFITE REDUCTASE SIRA"/>
    <property type="match status" value="1"/>
</dbReference>
<dbReference type="RefSeq" id="WP_014812258.1">
    <property type="nucleotide sequence ID" value="NC_018025.1"/>
</dbReference>
<reference evidence="9" key="1">
    <citation type="submission" date="2012-06" db="EMBL/GenBank/DDBJ databases">
        <title>Complete sequence of chromosome of Desulfomonile tiedjei DSM 6799.</title>
        <authorList>
            <person name="Lucas S."/>
            <person name="Copeland A."/>
            <person name="Lapidus A."/>
            <person name="Glavina del Rio T."/>
            <person name="Dalin E."/>
            <person name="Tice H."/>
            <person name="Bruce D."/>
            <person name="Goodwin L."/>
            <person name="Pitluck S."/>
            <person name="Peters L."/>
            <person name="Ovchinnikova G."/>
            <person name="Zeytun A."/>
            <person name="Lu M."/>
            <person name="Kyrpides N."/>
            <person name="Mavromatis K."/>
            <person name="Ivanova N."/>
            <person name="Brettin T."/>
            <person name="Detter J.C."/>
            <person name="Han C."/>
            <person name="Larimer F."/>
            <person name="Land M."/>
            <person name="Hauser L."/>
            <person name="Markowitz V."/>
            <person name="Cheng J.-F."/>
            <person name="Hugenholtz P."/>
            <person name="Woyke T."/>
            <person name="Wu D."/>
            <person name="Spring S."/>
            <person name="Schroeder M."/>
            <person name="Brambilla E."/>
            <person name="Klenk H.-P."/>
            <person name="Eisen J.A."/>
        </authorList>
    </citation>
    <scope>NUCLEOTIDE SEQUENCE [LARGE SCALE GENOMIC DNA]</scope>
    <source>
        <strain evidence="9">ATCC 49306 / DSM 6799 / DCB-1</strain>
    </source>
</reference>
<keyword evidence="2" id="KW-0349">Heme</keyword>
<sequence length="314" mass="35226">MGRISWYWYVLAVVALVVVVAGLGEFSVQSSTCMMCHTQEAAYSDFMKARLSKEKKGFSHELIACASCHMKGGAARTVGSRLDGLLHTVSYIVPQLDPRSSQTSGLFNRTRIPSENCQYCHLAAINRKAVQVKDLPPELQKIGLVMDHRKHVIARDDTCARCHERYKDQKVADKSVAYTEVNHLACDSCHTGAAHAYRSGQMLPMTNQRFAAAKENAWERLSSNPRWMVAFPSELSCRRCHNGKIHYKTKIFLADCRNGKVYEDCLKCHPSMTREYFEQHRKKAQDQSLASVREQGLWSAHDGLTTVGGKAGAQ</sequence>
<dbReference type="Gene3D" id="1.10.3820.10">
    <property type="entry name" value="Di-heme elbow motif domain"/>
    <property type="match status" value="1"/>
</dbReference>
<keyword evidence="4" id="KW-0732">Signal</keyword>
<keyword evidence="3" id="KW-0479">Metal-binding</keyword>
<dbReference type="KEGG" id="dti:Desti_4514"/>
<gene>
    <name evidence="8" type="ordered locus">Desti_4514</name>
</gene>
<keyword evidence="7" id="KW-0472">Membrane</keyword>
<dbReference type="GO" id="GO:0046872">
    <property type="term" value="F:metal ion binding"/>
    <property type="evidence" value="ECO:0007669"/>
    <property type="project" value="UniProtKB-KW"/>
</dbReference>
<keyword evidence="6" id="KW-0408">Iron</keyword>
<evidence type="ECO:0000256" key="3">
    <source>
        <dbReference type="ARBA" id="ARBA00022723"/>
    </source>
</evidence>
<dbReference type="AlphaFoldDB" id="I4CC53"/>
<keyword evidence="9" id="KW-1185">Reference proteome</keyword>
<feature type="transmembrane region" description="Helical" evidence="7">
    <location>
        <begin position="6"/>
        <end position="28"/>
    </location>
</feature>
<keyword evidence="7" id="KW-1133">Transmembrane helix</keyword>
<dbReference type="HOGENOM" id="CLU_884898_0_0_7"/>
<evidence type="ECO:0000256" key="4">
    <source>
        <dbReference type="ARBA" id="ARBA00022729"/>
    </source>
</evidence>
<proteinExistence type="predicted"/>
<evidence type="ECO:0000313" key="9">
    <source>
        <dbReference type="Proteomes" id="UP000006055"/>
    </source>
</evidence>
<dbReference type="SUPFAM" id="SSF48695">
    <property type="entry name" value="Multiheme cytochromes"/>
    <property type="match status" value="1"/>
</dbReference>
<organism evidence="8 9">
    <name type="scientific">Desulfomonile tiedjei (strain ATCC 49306 / DSM 6799 / DCB-1)</name>
    <dbReference type="NCBI Taxonomy" id="706587"/>
    <lineage>
        <taxon>Bacteria</taxon>
        <taxon>Pseudomonadati</taxon>
        <taxon>Thermodesulfobacteriota</taxon>
        <taxon>Desulfomonilia</taxon>
        <taxon>Desulfomonilales</taxon>
        <taxon>Desulfomonilaceae</taxon>
        <taxon>Desulfomonile</taxon>
    </lineage>
</organism>
<dbReference type="InterPro" id="IPR036280">
    <property type="entry name" value="Multihaem_cyt_sf"/>
</dbReference>
<evidence type="ECO:0000256" key="5">
    <source>
        <dbReference type="ARBA" id="ARBA00022982"/>
    </source>
</evidence>
<dbReference type="STRING" id="706587.Desti_4514"/>
<keyword evidence="1" id="KW-0813">Transport</keyword>
<evidence type="ECO:0000313" key="8">
    <source>
        <dbReference type="EMBL" id="AFM27144.1"/>
    </source>
</evidence>
<dbReference type="InterPro" id="IPR038266">
    <property type="entry name" value="NapC/NirT_cytc_sf"/>
</dbReference>
<dbReference type="OrthoDB" id="9788513at2"/>
<dbReference type="InterPro" id="IPR051829">
    <property type="entry name" value="Multiheme_Cytochr_ET"/>
</dbReference>
<evidence type="ECO:0000256" key="7">
    <source>
        <dbReference type="SAM" id="Phobius"/>
    </source>
</evidence>
<dbReference type="EMBL" id="CP003360">
    <property type="protein sequence ID" value="AFM27144.1"/>
    <property type="molecule type" value="Genomic_DNA"/>
</dbReference>
<dbReference type="eggNOG" id="COG3005">
    <property type="taxonomic scope" value="Bacteria"/>
</dbReference>
<protein>
    <submittedName>
        <fullName evidence="8">NapC/NirT cytochrome c family, N-terminal region</fullName>
    </submittedName>
</protein>
<keyword evidence="5" id="KW-0249">Electron transport</keyword>
<dbReference type="Proteomes" id="UP000006055">
    <property type="component" value="Chromosome"/>
</dbReference>
<accession>I4CC53</accession>